<accession>A0ABY2DH44</accession>
<keyword evidence="1" id="KW-0378">Hydrolase</keyword>
<dbReference type="Pfam" id="PF00553">
    <property type="entry name" value="CBM_2"/>
    <property type="match status" value="1"/>
</dbReference>
<dbReference type="InterPro" id="IPR008965">
    <property type="entry name" value="CBM2/CBM3_carb-bd_dom_sf"/>
</dbReference>
<dbReference type="EMBL" id="SMKE01000286">
    <property type="protein sequence ID" value="TDB96085.1"/>
    <property type="molecule type" value="Genomic_DNA"/>
</dbReference>
<evidence type="ECO:0000313" key="6">
    <source>
        <dbReference type="Proteomes" id="UP000295626"/>
    </source>
</evidence>
<sequence>RVIGQWQGGFQGEVTVRNTGAAGIAGWRVGLTLPAGSQLTQAWNAEVTGTGSTVTARNVGWNGSLAAGATTTFGYLGNGSPGTPTLTCTAS</sequence>
<keyword evidence="6" id="KW-1185">Reference proteome</keyword>
<protein>
    <recommendedName>
        <fullName evidence="4">CBM2 domain-containing protein</fullName>
    </recommendedName>
</protein>
<evidence type="ECO:0000259" key="4">
    <source>
        <dbReference type="PROSITE" id="PS51173"/>
    </source>
</evidence>
<keyword evidence="3" id="KW-0624">Polysaccharide degradation</keyword>
<evidence type="ECO:0000256" key="1">
    <source>
        <dbReference type="ARBA" id="ARBA00022801"/>
    </source>
</evidence>
<name>A0ABY2DH44_9ACTN</name>
<dbReference type="InterPro" id="IPR018366">
    <property type="entry name" value="CBM2_CS"/>
</dbReference>
<dbReference type="SUPFAM" id="SSF49384">
    <property type="entry name" value="Carbohydrate-binding domain"/>
    <property type="match status" value="1"/>
</dbReference>
<dbReference type="InterPro" id="IPR012291">
    <property type="entry name" value="CBM2_carb-bd_dom_sf"/>
</dbReference>
<dbReference type="InterPro" id="IPR001919">
    <property type="entry name" value="CBD2"/>
</dbReference>
<dbReference type="Proteomes" id="UP000295626">
    <property type="component" value="Unassembled WGS sequence"/>
</dbReference>
<dbReference type="Gene3D" id="2.60.40.290">
    <property type="match status" value="1"/>
</dbReference>
<proteinExistence type="predicted"/>
<feature type="non-terminal residue" evidence="5">
    <location>
        <position position="1"/>
    </location>
</feature>
<gene>
    <name evidence="5" type="ORF">E1091_09600</name>
</gene>
<feature type="domain" description="CBM2" evidence="4">
    <location>
        <begin position="1"/>
        <end position="91"/>
    </location>
</feature>
<dbReference type="PROSITE" id="PS00561">
    <property type="entry name" value="CBM2_A"/>
    <property type="match status" value="1"/>
</dbReference>
<dbReference type="PROSITE" id="PS51173">
    <property type="entry name" value="CBM2"/>
    <property type="match status" value="1"/>
</dbReference>
<keyword evidence="3" id="KW-0119">Carbohydrate metabolism</keyword>
<evidence type="ECO:0000313" key="5">
    <source>
        <dbReference type="EMBL" id="TDB96085.1"/>
    </source>
</evidence>
<evidence type="ECO:0000256" key="3">
    <source>
        <dbReference type="ARBA" id="ARBA00023326"/>
    </source>
</evidence>
<organism evidence="5 6">
    <name type="scientific">Micromonospora fluostatini</name>
    <dbReference type="NCBI Taxonomy" id="1629071"/>
    <lineage>
        <taxon>Bacteria</taxon>
        <taxon>Bacillati</taxon>
        <taxon>Actinomycetota</taxon>
        <taxon>Actinomycetes</taxon>
        <taxon>Micromonosporales</taxon>
        <taxon>Micromonosporaceae</taxon>
        <taxon>Micromonospora</taxon>
    </lineage>
</organism>
<keyword evidence="2" id="KW-0326">Glycosidase</keyword>
<reference evidence="5 6" key="1">
    <citation type="submission" date="2019-02" db="EMBL/GenBank/DDBJ databases">
        <title>Draft genome sequences of novel Actinobacteria.</title>
        <authorList>
            <person name="Sahin N."/>
            <person name="Ay H."/>
            <person name="Saygin H."/>
        </authorList>
    </citation>
    <scope>NUCLEOTIDE SEQUENCE [LARGE SCALE GENOMIC DNA]</scope>
    <source>
        <strain evidence="5 6">JCM 30529</strain>
    </source>
</reference>
<dbReference type="SMART" id="SM00637">
    <property type="entry name" value="CBD_II"/>
    <property type="match status" value="1"/>
</dbReference>
<evidence type="ECO:0000256" key="2">
    <source>
        <dbReference type="ARBA" id="ARBA00023295"/>
    </source>
</evidence>
<comment type="caution">
    <text evidence="5">The sequence shown here is derived from an EMBL/GenBank/DDBJ whole genome shotgun (WGS) entry which is preliminary data.</text>
</comment>